<dbReference type="CDD" id="cd02859">
    <property type="entry name" value="E_set_AMPKbeta_like_N"/>
    <property type="match status" value="1"/>
</dbReference>
<dbReference type="InterPro" id="IPR014756">
    <property type="entry name" value="Ig_E-set"/>
</dbReference>
<evidence type="ECO:0000259" key="3">
    <source>
        <dbReference type="Pfam" id="PF16561"/>
    </source>
</evidence>
<evidence type="ECO:0000256" key="1">
    <source>
        <dbReference type="SAM" id="MobiDB-lite"/>
    </source>
</evidence>
<dbReference type="AlphaFoldDB" id="A0AAQ3M835"/>
<evidence type="ECO:0000256" key="2">
    <source>
        <dbReference type="SAM" id="Phobius"/>
    </source>
</evidence>
<protein>
    <recommendedName>
        <fullName evidence="3">AMP-activated protein kinase glycogen-binding domain-containing protein</fullName>
    </recommendedName>
</protein>
<keyword evidence="2" id="KW-0472">Membrane</keyword>
<feature type="region of interest" description="Disordered" evidence="1">
    <location>
        <begin position="284"/>
        <end position="306"/>
    </location>
</feature>
<reference evidence="4 5" key="1">
    <citation type="submission" date="2023-11" db="EMBL/GenBank/DDBJ databases">
        <title>An acidophilic fungus is an integral part of prey digestion in a carnivorous sundew plant.</title>
        <authorList>
            <person name="Tsai I.J."/>
        </authorList>
    </citation>
    <scope>NUCLEOTIDE SEQUENCE [LARGE SCALE GENOMIC DNA]</scope>
    <source>
        <strain evidence="4">169a</strain>
    </source>
</reference>
<dbReference type="Gene3D" id="2.60.40.10">
    <property type="entry name" value="Immunoglobulins"/>
    <property type="match status" value="1"/>
</dbReference>
<keyword evidence="2" id="KW-0812">Transmembrane</keyword>
<feature type="region of interest" description="Disordered" evidence="1">
    <location>
        <begin position="339"/>
        <end position="361"/>
    </location>
</feature>
<feature type="transmembrane region" description="Helical" evidence="2">
    <location>
        <begin position="520"/>
        <end position="544"/>
    </location>
</feature>
<dbReference type="InterPro" id="IPR013783">
    <property type="entry name" value="Ig-like_fold"/>
</dbReference>
<dbReference type="InterPro" id="IPR032640">
    <property type="entry name" value="AMPK1_CBM"/>
</dbReference>
<organism evidence="4 5">
    <name type="scientific">Acrodontium crateriforme</name>
    <dbReference type="NCBI Taxonomy" id="150365"/>
    <lineage>
        <taxon>Eukaryota</taxon>
        <taxon>Fungi</taxon>
        <taxon>Dikarya</taxon>
        <taxon>Ascomycota</taxon>
        <taxon>Pezizomycotina</taxon>
        <taxon>Dothideomycetes</taxon>
        <taxon>Dothideomycetidae</taxon>
        <taxon>Mycosphaerellales</taxon>
        <taxon>Teratosphaeriaceae</taxon>
        <taxon>Acrodontium</taxon>
    </lineage>
</organism>
<feature type="compositionally biased region" description="Low complexity" evidence="1">
    <location>
        <begin position="103"/>
        <end position="116"/>
    </location>
</feature>
<proteinExistence type="predicted"/>
<evidence type="ECO:0000313" key="5">
    <source>
        <dbReference type="Proteomes" id="UP001303373"/>
    </source>
</evidence>
<dbReference type="Proteomes" id="UP001303373">
    <property type="component" value="Chromosome 9"/>
</dbReference>
<dbReference type="SUPFAM" id="SSF81296">
    <property type="entry name" value="E set domains"/>
    <property type="match status" value="1"/>
</dbReference>
<keyword evidence="5" id="KW-1185">Reference proteome</keyword>
<sequence length="555" mass="60502">MPTDKTHKTIHQIKADHEAYQSPATASHHHNHFHLPSLPHLHLRRHQHRSHSTPPPALHTDVAMSSKKSISSNKTSLNSILDAAEAQWKPALDSAKSRLQAARTTTPRPSSSTRPSWIGPTRSVTPGIHAMAQPVTLFYSSPGLQPPVYAFTNLSDPKWEAVEMDAKKNDKGEWNFSKTFSVEPGDYQYKFRLGPGDWWALDDQHETVNDELGNQNNLLVVKEPESHDDIAPLMQHETLLIPPLAGTQTPVPVVSQPDLPQPETAHNVAPLMAHERLGALIAKDETPGNNDEDAWNGDGEDKDLGSSPLLRHEILSLRSAEHETSPRFSHKTIALGERKDEVPPTPSKVSVISSPVAPEASPHDIGLEPFPSDHIGIMETLHRTATQNAVDETTDESIGSPIKVAREDDYALSPVTSLPSVQEDDEEIKQHGDSSKPLAPMTPPMTPKEDEQIMEEIIVGLTTGETVDEVIERAVEISVAREELAAAVMKDISEEDSQKSSKKLSPSGVQQESKSVVDILTAPLVCLAVVGVAVLLTAAGLYAGRGGFSDLLQKI</sequence>
<dbReference type="EMBL" id="CP138588">
    <property type="protein sequence ID" value="WPH03025.1"/>
    <property type="molecule type" value="Genomic_DNA"/>
</dbReference>
<accession>A0AAQ3M835</accession>
<feature type="compositionally biased region" description="Acidic residues" evidence="1">
    <location>
        <begin position="290"/>
        <end position="301"/>
    </location>
</feature>
<keyword evidence="2" id="KW-1133">Transmembrane helix</keyword>
<dbReference type="Pfam" id="PF16561">
    <property type="entry name" value="AMPK1_CBM"/>
    <property type="match status" value="1"/>
</dbReference>
<name>A0AAQ3M835_9PEZI</name>
<feature type="domain" description="AMP-activated protein kinase glycogen-binding" evidence="3">
    <location>
        <begin position="163"/>
        <end position="224"/>
    </location>
</feature>
<evidence type="ECO:0000313" key="4">
    <source>
        <dbReference type="EMBL" id="WPH03025.1"/>
    </source>
</evidence>
<feature type="region of interest" description="Disordered" evidence="1">
    <location>
        <begin position="92"/>
        <end position="118"/>
    </location>
</feature>
<feature type="region of interest" description="Disordered" evidence="1">
    <location>
        <begin position="418"/>
        <end position="447"/>
    </location>
</feature>
<gene>
    <name evidence="4" type="ORF">R9X50_00589900</name>
</gene>